<protein>
    <submittedName>
        <fullName evidence="1">Uncharacterized protein</fullName>
    </submittedName>
</protein>
<dbReference type="Proteomes" id="UP000663829">
    <property type="component" value="Unassembled WGS sequence"/>
</dbReference>
<sequence>MLMSSTIPVKGDYRVDKLTHRRSIYDGMKWCRLCVKENCPKKYSIDGFCGAHFREEEERRNMNSILPTTRRSQRLFEEKQIEHYEKDNKKMTTSSNKRKIEDDDSATIPMESETSLSATSFKAGNIRFNYEDQNIKYHGKQWLVSCIKDNCKKKQHKYGLCFVHFKAKQQIEDKKNVAKRVRQQRVQKKKYKYSCQKVDNAETTFGTTATLLNATLHPQDEQHGNIQQETTKMTTLINHLMAMPIVLDNDDETATILSKIKRSASSEILN</sequence>
<dbReference type="Proteomes" id="UP000681722">
    <property type="component" value="Unassembled WGS sequence"/>
</dbReference>
<dbReference type="AlphaFoldDB" id="A0A814NM59"/>
<reference evidence="1" key="1">
    <citation type="submission" date="2021-02" db="EMBL/GenBank/DDBJ databases">
        <authorList>
            <person name="Nowell W R."/>
        </authorList>
    </citation>
    <scope>NUCLEOTIDE SEQUENCE</scope>
</reference>
<organism evidence="1 3">
    <name type="scientific">Didymodactylos carnosus</name>
    <dbReference type="NCBI Taxonomy" id="1234261"/>
    <lineage>
        <taxon>Eukaryota</taxon>
        <taxon>Metazoa</taxon>
        <taxon>Spiralia</taxon>
        <taxon>Gnathifera</taxon>
        <taxon>Rotifera</taxon>
        <taxon>Eurotatoria</taxon>
        <taxon>Bdelloidea</taxon>
        <taxon>Philodinida</taxon>
        <taxon>Philodinidae</taxon>
        <taxon>Didymodactylos</taxon>
    </lineage>
</organism>
<proteinExistence type="predicted"/>
<evidence type="ECO:0000313" key="2">
    <source>
        <dbReference type="EMBL" id="CAF3860212.1"/>
    </source>
</evidence>
<feature type="non-terminal residue" evidence="1">
    <location>
        <position position="1"/>
    </location>
</feature>
<name>A0A814NM59_9BILA</name>
<dbReference type="EMBL" id="CAJOBC010005333">
    <property type="protein sequence ID" value="CAF3860212.1"/>
    <property type="molecule type" value="Genomic_DNA"/>
</dbReference>
<evidence type="ECO:0000313" key="3">
    <source>
        <dbReference type="Proteomes" id="UP000663829"/>
    </source>
</evidence>
<comment type="caution">
    <text evidence="1">The sequence shown here is derived from an EMBL/GenBank/DDBJ whole genome shotgun (WGS) entry which is preliminary data.</text>
</comment>
<evidence type="ECO:0000313" key="1">
    <source>
        <dbReference type="EMBL" id="CAF1094854.1"/>
    </source>
</evidence>
<dbReference type="EMBL" id="CAJNOQ010005333">
    <property type="protein sequence ID" value="CAF1094854.1"/>
    <property type="molecule type" value="Genomic_DNA"/>
</dbReference>
<keyword evidence="3" id="KW-1185">Reference proteome</keyword>
<accession>A0A814NM59</accession>
<gene>
    <name evidence="1" type="ORF">GPM918_LOCUS18452</name>
    <name evidence="2" type="ORF">SRO942_LOCUS18449</name>
</gene>